<organism evidence="2 3">
    <name type="scientific">Cuscuta campestris</name>
    <dbReference type="NCBI Taxonomy" id="132261"/>
    <lineage>
        <taxon>Eukaryota</taxon>
        <taxon>Viridiplantae</taxon>
        <taxon>Streptophyta</taxon>
        <taxon>Embryophyta</taxon>
        <taxon>Tracheophyta</taxon>
        <taxon>Spermatophyta</taxon>
        <taxon>Magnoliopsida</taxon>
        <taxon>eudicotyledons</taxon>
        <taxon>Gunneridae</taxon>
        <taxon>Pentapetalae</taxon>
        <taxon>asterids</taxon>
        <taxon>lamiids</taxon>
        <taxon>Solanales</taxon>
        <taxon>Convolvulaceae</taxon>
        <taxon>Cuscuteae</taxon>
        <taxon>Cuscuta</taxon>
        <taxon>Cuscuta subgen. Grammica</taxon>
        <taxon>Cuscuta sect. Cleistogrammica</taxon>
    </lineage>
</organism>
<dbReference type="Proteomes" id="UP000595140">
    <property type="component" value="Unassembled WGS sequence"/>
</dbReference>
<dbReference type="EMBL" id="OOIL02000367">
    <property type="protein sequence ID" value="VFQ63976.1"/>
    <property type="molecule type" value="Genomic_DNA"/>
</dbReference>
<proteinExistence type="predicted"/>
<gene>
    <name evidence="1" type="ORF">CCAM_LOCUS5751</name>
    <name evidence="2" type="ORF">CCAM_LOCUS5752</name>
</gene>
<keyword evidence="3" id="KW-1185">Reference proteome</keyword>
<name>A0A484KPH4_9ASTE</name>
<evidence type="ECO:0000313" key="2">
    <source>
        <dbReference type="EMBL" id="VFQ63976.1"/>
    </source>
</evidence>
<dbReference type="AlphaFoldDB" id="A0A484KPH4"/>
<accession>A0A484KPH4</accession>
<dbReference type="EMBL" id="OOIL02000367">
    <property type="protein sequence ID" value="VFQ63975.1"/>
    <property type="molecule type" value="Genomic_DNA"/>
</dbReference>
<protein>
    <submittedName>
        <fullName evidence="2">Uncharacterized protein</fullName>
    </submittedName>
</protein>
<sequence length="93" mass="10915">MMMTNVKTKRKEKAEKKVTLSIGTMGMNMMMTKLKNKLSTQNTLPKKLWRHFLSQMMVSILSGFLSKRFRMLPVLNVSFVLIMRRLTLFSKAR</sequence>
<reference evidence="2 3" key="1">
    <citation type="submission" date="2018-04" db="EMBL/GenBank/DDBJ databases">
        <authorList>
            <person name="Vogel A."/>
        </authorList>
    </citation>
    <scope>NUCLEOTIDE SEQUENCE [LARGE SCALE GENOMIC DNA]</scope>
</reference>
<evidence type="ECO:0000313" key="3">
    <source>
        <dbReference type="Proteomes" id="UP000595140"/>
    </source>
</evidence>
<evidence type="ECO:0000313" key="1">
    <source>
        <dbReference type="EMBL" id="VFQ63975.1"/>
    </source>
</evidence>